<evidence type="ECO:0000256" key="1">
    <source>
        <dbReference type="SAM" id="SignalP"/>
    </source>
</evidence>
<accession>A0A7J7J212</accession>
<sequence length="216" mass="24358">MSLKLTLITLCLWAILGASTDAKCNEQSYIDWLSIPEAEYDRAYHSITESDARPLGYRVGRYIYNQQKSLCVRVTGAKNRRIEVKVETEPAARLCVRNTVDATTGENCVVSKTFGSCEQFAVEADNSTIFEFYCTGQCSESDVTFWYRFTVCPYESYDDNELWCSNLVDDYPSSLLTIPFINTTPKKPVVRGGATTQTTFNALTLFLLILAPFYNA</sequence>
<reference evidence="2" key="1">
    <citation type="submission" date="2020-06" db="EMBL/GenBank/DDBJ databases">
        <title>Draft genome of Bugula neritina, a colonial animal packing powerful symbionts and potential medicines.</title>
        <authorList>
            <person name="Rayko M."/>
        </authorList>
    </citation>
    <scope>NUCLEOTIDE SEQUENCE [LARGE SCALE GENOMIC DNA]</scope>
    <source>
        <strain evidence="2">Kwan_BN1</strain>
    </source>
</reference>
<keyword evidence="1" id="KW-0732">Signal</keyword>
<protein>
    <submittedName>
        <fullName evidence="2">Uncharacterized protein</fullName>
    </submittedName>
</protein>
<organism evidence="2 3">
    <name type="scientific">Bugula neritina</name>
    <name type="common">Brown bryozoan</name>
    <name type="synonym">Sertularia neritina</name>
    <dbReference type="NCBI Taxonomy" id="10212"/>
    <lineage>
        <taxon>Eukaryota</taxon>
        <taxon>Metazoa</taxon>
        <taxon>Spiralia</taxon>
        <taxon>Lophotrochozoa</taxon>
        <taxon>Bryozoa</taxon>
        <taxon>Gymnolaemata</taxon>
        <taxon>Cheilostomatida</taxon>
        <taxon>Flustrina</taxon>
        <taxon>Buguloidea</taxon>
        <taxon>Bugulidae</taxon>
        <taxon>Bugula</taxon>
    </lineage>
</organism>
<evidence type="ECO:0000313" key="3">
    <source>
        <dbReference type="Proteomes" id="UP000593567"/>
    </source>
</evidence>
<dbReference type="OrthoDB" id="10054965at2759"/>
<comment type="caution">
    <text evidence="2">The sequence shown here is derived from an EMBL/GenBank/DDBJ whole genome shotgun (WGS) entry which is preliminary data.</text>
</comment>
<dbReference type="PANTHER" id="PTHR39297">
    <property type="entry name" value="CUB DOMAIN-CONTAINING PROTEIN"/>
    <property type="match status" value="1"/>
</dbReference>
<dbReference type="AlphaFoldDB" id="A0A7J7J212"/>
<name>A0A7J7J212_BUGNE</name>
<dbReference type="EMBL" id="VXIV02003192">
    <property type="protein sequence ID" value="KAF6020115.1"/>
    <property type="molecule type" value="Genomic_DNA"/>
</dbReference>
<dbReference type="Proteomes" id="UP000593567">
    <property type="component" value="Unassembled WGS sequence"/>
</dbReference>
<proteinExistence type="predicted"/>
<dbReference type="PANTHER" id="PTHR39297:SF1">
    <property type="entry name" value="CUB DOMAIN-CONTAINING PROTEIN"/>
    <property type="match status" value="1"/>
</dbReference>
<feature type="signal peptide" evidence="1">
    <location>
        <begin position="1"/>
        <end position="22"/>
    </location>
</feature>
<feature type="chain" id="PRO_5029904177" evidence="1">
    <location>
        <begin position="23"/>
        <end position="216"/>
    </location>
</feature>
<keyword evidence="3" id="KW-1185">Reference proteome</keyword>
<evidence type="ECO:0000313" key="2">
    <source>
        <dbReference type="EMBL" id="KAF6020115.1"/>
    </source>
</evidence>
<gene>
    <name evidence="2" type="ORF">EB796_021557</name>
</gene>